<gene>
    <name evidence="4" type="ORF">GCM10025867_05190</name>
</gene>
<proteinExistence type="predicted"/>
<dbReference type="Gene3D" id="2.70.70.10">
    <property type="entry name" value="Glucose Permease (Domain IIA)"/>
    <property type="match status" value="1"/>
</dbReference>
<evidence type="ECO:0000256" key="1">
    <source>
        <dbReference type="SAM" id="Coils"/>
    </source>
</evidence>
<evidence type="ECO:0000313" key="4">
    <source>
        <dbReference type="EMBL" id="BDZ48278.1"/>
    </source>
</evidence>
<dbReference type="InterPro" id="IPR016047">
    <property type="entry name" value="M23ase_b-sheet_dom"/>
</dbReference>
<feature type="domain" description="M23ase beta-sheet core" evidence="3">
    <location>
        <begin position="341"/>
        <end position="437"/>
    </location>
</feature>
<feature type="coiled-coil region" evidence="1">
    <location>
        <begin position="89"/>
        <end position="123"/>
    </location>
</feature>
<dbReference type="EMBL" id="AP027732">
    <property type="protein sequence ID" value="BDZ48278.1"/>
    <property type="molecule type" value="Genomic_DNA"/>
</dbReference>
<dbReference type="PANTHER" id="PTHR21666:SF270">
    <property type="entry name" value="MUREIN HYDROLASE ACTIVATOR ENVC"/>
    <property type="match status" value="1"/>
</dbReference>
<accession>A0ABM8GJC9</accession>
<dbReference type="Pfam" id="PF01551">
    <property type="entry name" value="Peptidase_M23"/>
    <property type="match status" value="1"/>
</dbReference>
<organism evidence="4 5">
    <name type="scientific">Frondihabitans sucicola</name>
    <dbReference type="NCBI Taxonomy" id="1268041"/>
    <lineage>
        <taxon>Bacteria</taxon>
        <taxon>Bacillati</taxon>
        <taxon>Actinomycetota</taxon>
        <taxon>Actinomycetes</taxon>
        <taxon>Micrococcales</taxon>
        <taxon>Microbacteriaceae</taxon>
        <taxon>Frondihabitans</taxon>
    </lineage>
</organism>
<sequence>MPPIEPTTEPLRARKRFATIALALAIALPALIAVPAEADGFPTWDEVEAARSSESAKQGQISRLTGAISQLQQATSAAAARAEKSGADYQKAQDALDDASGAYDKLARELDDARTEAKRSAETVGQVAASLAKPGAGSPTVTLLSGEGDPGEILRGLGLSNQVGRKVARLQDDAVQAARVVTSTSNQAKVAKEARQKQSKAAAAALEEATSASRAAAAAEDAERSNLGVMQAQLATLRNDALSIEEGYQEGVAARAAAAAAEAARVEKIRQAAAAAEAERRRAAAANPVTPARPSPPVPSTGGGSGGGSSSANGWTRPITSYSFYQAYGYRMHPVYHTYKLHAGADFSAGCGTPIYATSAGTVTYAGAYGGYGNLIIIDHGNGVTSAYGHVFPSGIYVRAGQRVSEGQNIAGVGNAGVSTGCHLHFEVRRGGIATDPMAFLRTKGVG</sequence>
<evidence type="ECO:0000259" key="3">
    <source>
        <dbReference type="Pfam" id="PF01551"/>
    </source>
</evidence>
<name>A0ABM8GJC9_9MICO</name>
<dbReference type="CDD" id="cd12797">
    <property type="entry name" value="M23_peptidase"/>
    <property type="match status" value="1"/>
</dbReference>
<dbReference type="SUPFAM" id="SSF51261">
    <property type="entry name" value="Duplicated hybrid motif"/>
    <property type="match status" value="1"/>
</dbReference>
<dbReference type="PANTHER" id="PTHR21666">
    <property type="entry name" value="PEPTIDASE-RELATED"/>
    <property type="match status" value="1"/>
</dbReference>
<dbReference type="RefSeq" id="WP_286345284.1">
    <property type="nucleotide sequence ID" value="NZ_AP027732.1"/>
</dbReference>
<dbReference type="InterPro" id="IPR011055">
    <property type="entry name" value="Dup_hybrid_motif"/>
</dbReference>
<evidence type="ECO:0000313" key="5">
    <source>
        <dbReference type="Proteomes" id="UP001321486"/>
    </source>
</evidence>
<keyword evidence="5" id="KW-1185">Reference proteome</keyword>
<dbReference type="Proteomes" id="UP001321486">
    <property type="component" value="Chromosome"/>
</dbReference>
<evidence type="ECO:0000256" key="2">
    <source>
        <dbReference type="SAM" id="MobiDB-lite"/>
    </source>
</evidence>
<reference evidence="5" key="1">
    <citation type="journal article" date="2019" name="Int. J. Syst. Evol. Microbiol.">
        <title>The Global Catalogue of Microorganisms (GCM) 10K type strain sequencing project: providing services to taxonomists for standard genome sequencing and annotation.</title>
        <authorList>
            <consortium name="The Broad Institute Genomics Platform"/>
            <consortium name="The Broad Institute Genome Sequencing Center for Infectious Disease"/>
            <person name="Wu L."/>
            <person name="Ma J."/>
        </authorList>
    </citation>
    <scope>NUCLEOTIDE SEQUENCE [LARGE SCALE GENOMIC DNA]</scope>
    <source>
        <strain evidence="5">NBRC 108728</strain>
    </source>
</reference>
<keyword evidence="1" id="KW-0175">Coiled coil</keyword>
<protein>
    <submittedName>
        <fullName evidence="4">Metalloendopeptidase</fullName>
    </submittedName>
</protein>
<dbReference type="InterPro" id="IPR050570">
    <property type="entry name" value="Cell_wall_metabolism_enzyme"/>
</dbReference>
<feature type="region of interest" description="Disordered" evidence="2">
    <location>
        <begin position="279"/>
        <end position="312"/>
    </location>
</feature>